<feature type="compositionally biased region" description="Pro residues" evidence="1">
    <location>
        <begin position="142"/>
        <end position="154"/>
    </location>
</feature>
<dbReference type="AlphaFoldDB" id="A0A5C3NRP3"/>
<organism evidence="2 3">
    <name type="scientific">Polyporus arcularius HHB13444</name>
    <dbReference type="NCBI Taxonomy" id="1314778"/>
    <lineage>
        <taxon>Eukaryota</taxon>
        <taxon>Fungi</taxon>
        <taxon>Dikarya</taxon>
        <taxon>Basidiomycota</taxon>
        <taxon>Agaricomycotina</taxon>
        <taxon>Agaricomycetes</taxon>
        <taxon>Polyporales</taxon>
        <taxon>Polyporaceae</taxon>
        <taxon>Polyporus</taxon>
    </lineage>
</organism>
<accession>A0A5C3NRP3</accession>
<gene>
    <name evidence="2" type="ORF">K466DRAFT_605692</name>
</gene>
<feature type="compositionally biased region" description="Acidic residues" evidence="1">
    <location>
        <begin position="72"/>
        <end position="85"/>
    </location>
</feature>
<dbReference type="Proteomes" id="UP000308197">
    <property type="component" value="Unassembled WGS sequence"/>
</dbReference>
<evidence type="ECO:0000313" key="3">
    <source>
        <dbReference type="Proteomes" id="UP000308197"/>
    </source>
</evidence>
<feature type="region of interest" description="Disordered" evidence="1">
    <location>
        <begin position="72"/>
        <end position="121"/>
    </location>
</feature>
<feature type="compositionally biased region" description="Low complexity" evidence="1">
    <location>
        <begin position="12"/>
        <end position="22"/>
    </location>
</feature>
<proteinExistence type="predicted"/>
<feature type="region of interest" description="Disordered" evidence="1">
    <location>
        <begin position="1"/>
        <end position="40"/>
    </location>
</feature>
<protein>
    <submittedName>
        <fullName evidence="2">Uncharacterized protein</fullName>
    </submittedName>
</protein>
<sequence length="322" mass="33874">MHIHRGKSTEGAAASVAASSSSMPGAFDAEPQGKHRPGPRLAPPIECWECHLLSIGVGMCHHRKALLSDDEDYSEAVSDEDEDEHGVESSADSVGGIHHPISSDEVADRTPSPQSEHSSALWVGVSPGSSFLADNTSALRTPTPPPSPELPPALPHAQHAAHTEPVAVPVVQPQHVAQALPVAQPQLVPHVVPVVQPQPIAQPVLAVQPAANVAHVQAAALVPAVHAVQPLPAGNRRVLVDAHLATNGIVAHYDPNDPTFTGRWYVVTRGRIVGVFRRQGPASHAVNGFAGQNWFHARPYDEACEAFYDCALAGAVSNQPSA</sequence>
<dbReference type="EMBL" id="ML211870">
    <property type="protein sequence ID" value="TFK80005.1"/>
    <property type="molecule type" value="Genomic_DNA"/>
</dbReference>
<evidence type="ECO:0000256" key="1">
    <source>
        <dbReference type="SAM" id="MobiDB-lite"/>
    </source>
</evidence>
<evidence type="ECO:0000313" key="2">
    <source>
        <dbReference type="EMBL" id="TFK80005.1"/>
    </source>
</evidence>
<feature type="region of interest" description="Disordered" evidence="1">
    <location>
        <begin position="133"/>
        <end position="160"/>
    </location>
</feature>
<dbReference type="STRING" id="1314778.A0A5C3NRP3"/>
<reference evidence="2 3" key="1">
    <citation type="journal article" date="2019" name="Nat. Ecol. Evol.">
        <title>Megaphylogeny resolves global patterns of mushroom evolution.</title>
        <authorList>
            <person name="Varga T."/>
            <person name="Krizsan K."/>
            <person name="Foldi C."/>
            <person name="Dima B."/>
            <person name="Sanchez-Garcia M."/>
            <person name="Sanchez-Ramirez S."/>
            <person name="Szollosi G.J."/>
            <person name="Szarkandi J.G."/>
            <person name="Papp V."/>
            <person name="Albert L."/>
            <person name="Andreopoulos W."/>
            <person name="Angelini C."/>
            <person name="Antonin V."/>
            <person name="Barry K.W."/>
            <person name="Bougher N.L."/>
            <person name="Buchanan P."/>
            <person name="Buyck B."/>
            <person name="Bense V."/>
            <person name="Catcheside P."/>
            <person name="Chovatia M."/>
            <person name="Cooper J."/>
            <person name="Damon W."/>
            <person name="Desjardin D."/>
            <person name="Finy P."/>
            <person name="Geml J."/>
            <person name="Haridas S."/>
            <person name="Hughes K."/>
            <person name="Justo A."/>
            <person name="Karasinski D."/>
            <person name="Kautmanova I."/>
            <person name="Kiss B."/>
            <person name="Kocsube S."/>
            <person name="Kotiranta H."/>
            <person name="LaButti K.M."/>
            <person name="Lechner B.E."/>
            <person name="Liimatainen K."/>
            <person name="Lipzen A."/>
            <person name="Lukacs Z."/>
            <person name="Mihaltcheva S."/>
            <person name="Morgado L.N."/>
            <person name="Niskanen T."/>
            <person name="Noordeloos M.E."/>
            <person name="Ohm R.A."/>
            <person name="Ortiz-Santana B."/>
            <person name="Ovrebo C."/>
            <person name="Racz N."/>
            <person name="Riley R."/>
            <person name="Savchenko A."/>
            <person name="Shiryaev A."/>
            <person name="Soop K."/>
            <person name="Spirin V."/>
            <person name="Szebenyi C."/>
            <person name="Tomsovsky M."/>
            <person name="Tulloss R.E."/>
            <person name="Uehling J."/>
            <person name="Grigoriev I.V."/>
            <person name="Vagvolgyi C."/>
            <person name="Papp T."/>
            <person name="Martin F.M."/>
            <person name="Miettinen O."/>
            <person name="Hibbett D.S."/>
            <person name="Nagy L.G."/>
        </authorList>
    </citation>
    <scope>NUCLEOTIDE SEQUENCE [LARGE SCALE GENOMIC DNA]</scope>
    <source>
        <strain evidence="2 3">HHB13444</strain>
    </source>
</reference>
<keyword evidence="3" id="KW-1185">Reference proteome</keyword>
<name>A0A5C3NRP3_9APHY</name>
<dbReference type="InParanoid" id="A0A5C3NRP3"/>